<evidence type="ECO:0000256" key="10">
    <source>
        <dbReference type="ARBA" id="ARBA00023239"/>
    </source>
</evidence>
<dbReference type="PROSITE" id="PS00067">
    <property type="entry name" value="3HCDH"/>
    <property type="match status" value="1"/>
</dbReference>
<feature type="domain" description="3-hydroxyacyl-CoA dehydrogenase NAD binding" evidence="15">
    <location>
        <begin position="302"/>
        <end position="479"/>
    </location>
</feature>
<keyword evidence="11" id="KW-0511">Multifunctional enzyme</keyword>
<feature type="region of interest" description="Disordered" evidence="13">
    <location>
        <begin position="655"/>
        <end position="680"/>
    </location>
</feature>
<dbReference type="RefSeq" id="WP_264515662.1">
    <property type="nucleotide sequence ID" value="NZ_JAPDDR010000012.1"/>
</dbReference>
<dbReference type="InterPro" id="IPR050136">
    <property type="entry name" value="FA_oxidation_alpha_subunit"/>
</dbReference>
<evidence type="ECO:0000259" key="14">
    <source>
        <dbReference type="Pfam" id="PF00725"/>
    </source>
</evidence>
<organism evidence="16 17">
    <name type="scientific">Luteolibacter rhizosphaerae</name>
    <dbReference type="NCBI Taxonomy" id="2989719"/>
    <lineage>
        <taxon>Bacteria</taxon>
        <taxon>Pseudomonadati</taxon>
        <taxon>Verrucomicrobiota</taxon>
        <taxon>Verrucomicrobiia</taxon>
        <taxon>Verrucomicrobiales</taxon>
        <taxon>Verrucomicrobiaceae</taxon>
        <taxon>Luteolibacter</taxon>
    </lineage>
</organism>
<keyword evidence="7" id="KW-0560">Oxidoreductase</keyword>
<evidence type="ECO:0000256" key="12">
    <source>
        <dbReference type="ARBA" id="ARBA00049556"/>
    </source>
</evidence>
<evidence type="ECO:0000256" key="4">
    <source>
        <dbReference type="ARBA" id="ARBA00012076"/>
    </source>
</evidence>
<evidence type="ECO:0000256" key="5">
    <source>
        <dbReference type="ARBA" id="ARBA00022832"/>
    </source>
</evidence>
<dbReference type="PANTHER" id="PTHR43612:SF3">
    <property type="entry name" value="TRIFUNCTIONAL ENZYME SUBUNIT ALPHA, MITOCHONDRIAL"/>
    <property type="match status" value="1"/>
</dbReference>
<evidence type="ECO:0000256" key="2">
    <source>
        <dbReference type="ARBA" id="ARBA00007005"/>
    </source>
</evidence>
<dbReference type="InterPro" id="IPR006180">
    <property type="entry name" value="3-OHacyl-CoA_DH_CS"/>
</dbReference>
<dbReference type="Pfam" id="PF00378">
    <property type="entry name" value="ECH_1"/>
    <property type="match status" value="1"/>
</dbReference>
<sequence length="680" mass="73654">MNHLHFQLQGSHGVLTFDREGSSANIFDRPALVELSEKLDALSAHPELAGLIIRSAKPSIFIAGADLKALSSAHGEELRDLIELGQATFDKLAHLPYPTVAAIHGACVGGGLELALACDWRVASDEKATKIGLPETQLGILPAWGGTTRLPRLIGLPAALPLILAGKIMPAKAARAKGIVDAVVPQEHLEEHALVLLQKGKRHAKPHLLIHNPLVAPLIALKARADLKKKTHGLYPGPEAALEVAAKSCYGPVHAGFEREREAILQLAERPETHQLLRLFFLQERAKKHKIVAADPQPVGRCAVIGAGVMGAGIAYWLSTRGHEVILRDLDDAALAKGMKSIAKGYDEARKRRVLTPTEAARGIDRILPSSVPVPLDRCDLVIEAAVEKLDIKRKVFADLSARTRPDTILATNTSALPVHELAEVITHPERLVGLHFFNPVHRMQLVEVVRTPQTSDATLATAVGFVRSIGKLPVVVRDSPGFLVNRILMPYLVEAASLFERGGDPEELDDDMLDFGMPMGPLRLLDEVGLDVAAHVARTLADAFPERMKVPDLLDKLIAKGHLGRKSGSGFYIYEGHRTRPNLEALALRSGTEPLPADTARHLARCMSEEARLCLDEHVAETADDIDLAMVLGTGYAPFRGGPLQYELNLASMPKNNAPTAKPATPRSHEGLTHATRHH</sequence>
<keyword evidence="17" id="KW-1185">Reference proteome</keyword>
<evidence type="ECO:0000313" key="17">
    <source>
        <dbReference type="Proteomes" id="UP001165653"/>
    </source>
</evidence>
<dbReference type="InterPro" id="IPR006108">
    <property type="entry name" value="3HC_DH_C"/>
</dbReference>
<reference evidence="16" key="1">
    <citation type="submission" date="2022-10" db="EMBL/GenBank/DDBJ databases">
        <title>Luteolibacter sp. GHJ8, whole genome shotgun sequencing project.</title>
        <authorList>
            <person name="Zhao G."/>
            <person name="Shen L."/>
        </authorList>
    </citation>
    <scope>NUCLEOTIDE SEQUENCE</scope>
    <source>
        <strain evidence="16">GHJ8</strain>
    </source>
</reference>
<comment type="pathway">
    <text evidence="1">Lipid metabolism; fatty acid beta-oxidation.</text>
</comment>
<proteinExistence type="inferred from homology"/>
<keyword evidence="6" id="KW-0442">Lipid degradation</keyword>
<dbReference type="InterPro" id="IPR029045">
    <property type="entry name" value="ClpP/crotonase-like_dom_sf"/>
</dbReference>
<dbReference type="InterPro" id="IPR036291">
    <property type="entry name" value="NAD(P)-bd_dom_sf"/>
</dbReference>
<evidence type="ECO:0000256" key="13">
    <source>
        <dbReference type="SAM" id="MobiDB-lite"/>
    </source>
</evidence>
<evidence type="ECO:0000259" key="15">
    <source>
        <dbReference type="Pfam" id="PF02737"/>
    </source>
</evidence>
<dbReference type="EMBL" id="JAPDDR010000012">
    <property type="protein sequence ID" value="MCW1916095.1"/>
    <property type="molecule type" value="Genomic_DNA"/>
</dbReference>
<dbReference type="SUPFAM" id="SSF51735">
    <property type="entry name" value="NAD(P)-binding Rossmann-fold domains"/>
    <property type="match status" value="1"/>
</dbReference>
<comment type="similarity">
    <text evidence="3">In the N-terminal section; belongs to the enoyl-CoA hydratase/isomerase family.</text>
</comment>
<name>A0ABT3G8G3_9BACT</name>
<protein>
    <recommendedName>
        <fullName evidence="4">enoyl-CoA hydratase</fullName>
        <ecNumber evidence="4">4.2.1.17</ecNumber>
    </recommendedName>
</protein>
<keyword evidence="5" id="KW-0276">Fatty acid metabolism</keyword>
<keyword evidence="8" id="KW-0520">NAD</keyword>
<dbReference type="Pfam" id="PF00725">
    <property type="entry name" value="3HCDH"/>
    <property type="match status" value="1"/>
</dbReference>
<evidence type="ECO:0000256" key="11">
    <source>
        <dbReference type="ARBA" id="ARBA00023268"/>
    </source>
</evidence>
<comment type="catalytic activity">
    <reaction evidence="12">
        <text>a (3S)-3-hydroxyacyl-CoA + NAD(+) = a 3-oxoacyl-CoA + NADH + H(+)</text>
        <dbReference type="Rhea" id="RHEA:22432"/>
        <dbReference type="ChEBI" id="CHEBI:15378"/>
        <dbReference type="ChEBI" id="CHEBI:57318"/>
        <dbReference type="ChEBI" id="CHEBI:57540"/>
        <dbReference type="ChEBI" id="CHEBI:57945"/>
        <dbReference type="ChEBI" id="CHEBI:90726"/>
        <dbReference type="EC" id="1.1.1.35"/>
    </reaction>
</comment>
<accession>A0ABT3G8G3</accession>
<evidence type="ECO:0000313" key="16">
    <source>
        <dbReference type="EMBL" id="MCW1916095.1"/>
    </source>
</evidence>
<feature type="domain" description="3-hydroxyacyl-CoA dehydrogenase C-terminal" evidence="14">
    <location>
        <begin position="482"/>
        <end position="575"/>
    </location>
</feature>
<dbReference type="Gene3D" id="3.40.50.720">
    <property type="entry name" value="NAD(P)-binding Rossmann-like Domain"/>
    <property type="match status" value="1"/>
</dbReference>
<evidence type="ECO:0000256" key="1">
    <source>
        <dbReference type="ARBA" id="ARBA00005005"/>
    </source>
</evidence>
<comment type="similarity">
    <text evidence="2">In the central section; belongs to the 3-hydroxyacyl-CoA dehydrogenase family.</text>
</comment>
<evidence type="ECO:0000256" key="3">
    <source>
        <dbReference type="ARBA" id="ARBA00008750"/>
    </source>
</evidence>
<dbReference type="SUPFAM" id="SSF48179">
    <property type="entry name" value="6-phosphogluconate dehydrogenase C-terminal domain-like"/>
    <property type="match status" value="2"/>
</dbReference>
<evidence type="ECO:0000256" key="8">
    <source>
        <dbReference type="ARBA" id="ARBA00023027"/>
    </source>
</evidence>
<gene>
    <name evidence="16" type="ORF">OJ996_21075</name>
</gene>
<dbReference type="SUPFAM" id="SSF52096">
    <property type="entry name" value="ClpP/crotonase"/>
    <property type="match status" value="1"/>
</dbReference>
<dbReference type="CDD" id="cd06558">
    <property type="entry name" value="crotonase-like"/>
    <property type="match status" value="1"/>
</dbReference>
<dbReference type="InterPro" id="IPR006176">
    <property type="entry name" value="3-OHacyl-CoA_DH_NAD-bd"/>
</dbReference>
<dbReference type="InterPro" id="IPR008927">
    <property type="entry name" value="6-PGluconate_DH-like_C_sf"/>
</dbReference>
<dbReference type="InterPro" id="IPR001753">
    <property type="entry name" value="Enoyl-CoA_hydra/iso"/>
</dbReference>
<dbReference type="Pfam" id="PF02737">
    <property type="entry name" value="3HCDH_N"/>
    <property type="match status" value="1"/>
</dbReference>
<evidence type="ECO:0000256" key="9">
    <source>
        <dbReference type="ARBA" id="ARBA00023098"/>
    </source>
</evidence>
<dbReference type="Gene3D" id="3.90.226.10">
    <property type="entry name" value="2-enoyl-CoA Hydratase, Chain A, domain 1"/>
    <property type="match status" value="1"/>
</dbReference>
<dbReference type="Gene3D" id="1.10.1040.50">
    <property type="match status" value="1"/>
</dbReference>
<keyword evidence="9" id="KW-0443">Lipid metabolism</keyword>
<dbReference type="Proteomes" id="UP001165653">
    <property type="component" value="Unassembled WGS sequence"/>
</dbReference>
<comment type="caution">
    <text evidence="16">The sequence shown here is derived from an EMBL/GenBank/DDBJ whole genome shotgun (WGS) entry which is preliminary data.</text>
</comment>
<evidence type="ECO:0000256" key="7">
    <source>
        <dbReference type="ARBA" id="ARBA00023002"/>
    </source>
</evidence>
<dbReference type="PANTHER" id="PTHR43612">
    <property type="entry name" value="TRIFUNCTIONAL ENZYME SUBUNIT ALPHA"/>
    <property type="match status" value="1"/>
</dbReference>
<evidence type="ECO:0000256" key="6">
    <source>
        <dbReference type="ARBA" id="ARBA00022963"/>
    </source>
</evidence>
<keyword evidence="10" id="KW-0456">Lyase</keyword>
<dbReference type="EC" id="4.2.1.17" evidence="4"/>